<keyword evidence="4 11" id="KW-0479">Metal-binding</keyword>
<dbReference type="FunFam" id="3.30.230.10:FF:000017">
    <property type="entry name" value="Galactokinase"/>
    <property type="match status" value="1"/>
</dbReference>
<protein>
    <recommendedName>
        <fullName evidence="11 12">Galactokinase</fullName>
        <ecNumber evidence="11 12">2.7.1.6</ecNumber>
    </recommendedName>
    <alternativeName>
        <fullName evidence="11">Galactose kinase</fullName>
    </alternativeName>
</protein>
<proteinExistence type="inferred from homology"/>
<feature type="binding site" evidence="11">
    <location>
        <begin position="35"/>
        <end position="38"/>
    </location>
    <ligand>
        <name>substrate</name>
    </ligand>
</feature>
<dbReference type="NCBIfam" id="TIGR00131">
    <property type="entry name" value="gal_kin"/>
    <property type="match status" value="1"/>
</dbReference>
<keyword evidence="8 11" id="KW-0460">Magnesium</keyword>
<dbReference type="EC" id="2.7.1.6" evidence="11 12"/>
<evidence type="ECO:0000256" key="6">
    <source>
        <dbReference type="ARBA" id="ARBA00022777"/>
    </source>
</evidence>
<organism evidence="16 17">
    <name type="scientific">Siphonobacter curvatus</name>
    <dbReference type="NCBI Taxonomy" id="2094562"/>
    <lineage>
        <taxon>Bacteria</taxon>
        <taxon>Pseudomonadati</taxon>
        <taxon>Bacteroidota</taxon>
        <taxon>Cytophagia</taxon>
        <taxon>Cytophagales</taxon>
        <taxon>Cytophagaceae</taxon>
        <taxon>Siphonobacter</taxon>
    </lineage>
</organism>
<keyword evidence="10 11" id="KW-0119">Carbohydrate metabolism</keyword>
<keyword evidence="6 11" id="KW-0418">Kinase</keyword>
<dbReference type="InterPro" id="IPR036554">
    <property type="entry name" value="GHMP_kinase_C_sf"/>
</dbReference>
<dbReference type="PANTHER" id="PTHR10457:SF7">
    <property type="entry name" value="GALACTOKINASE-RELATED"/>
    <property type="match status" value="1"/>
</dbReference>
<dbReference type="GO" id="GO:0005524">
    <property type="term" value="F:ATP binding"/>
    <property type="evidence" value="ECO:0007669"/>
    <property type="project" value="UniProtKB-UniRule"/>
</dbReference>
<dbReference type="Gene3D" id="3.30.70.890">
    <property type="entry name" value="GHMP kinase, C-terminal domain"/>
    <property type="match status" value="1"/>
</dbReference>
<feature type="domain" description="Galactokinase N-terminal" evidence="15">
    <location>
        <begin position="10"/>
        <end position="59"/>
    </location>
</feature>
<keyword evidence="2 11" id="KW-0963">Cytoplasm</keyword>
<evidence type="ECO:0000256" key="1">
    <source>
        <dbReference type="ARBA" id="ARBA00006566"/>
    </source>
</evidence>
<evidence type="ECO:0000313" key="17">
    <source>
        <dbReference type="Proteomes" id="UP000239590"/>
    </source>
</evidence>
<evidence type="ECO:0000259" key="13">
    <source>
        <dbReference type="Pfam" id="PF00288"/>
    </source>
</evidence>
<dbReference type="OrthoDB" id="250531at2"/>
<dbReference type="InterPro" id="IPR006206">
    <property type="entry name" value="Mevalonate/galactokinase"/>
</dbReference>
<comment type="catalytic activity">
    <reaction evidence="11">
        <text>alpha-D-galactose + ATP = alpha-D-galactose 1-phosphate + ADP + H(+)</text>
        <dbReference type="Rhea" id="RHEA:13553"/>
        <dbReference type="ChEBI" id="CHEBI:15378"/>
        <dbReference type="ChEBI" id="CHEBI:28061"/>
        <dbReference type="ChEBI" id="CHEBI:30616"/>
        <dbReference type="ChEBI" id="CHEBI:58336"/>
        <dbReference type="ChEBI" id="CHEBI:456216"/>
        <dbReference type="EC" id="2.7.1.6"/>
    </reaction>
</comment>
<dbReference type="Pfam" id="PF08544">
    <property type="entry name" value="GHMP_kinases_C"/>
    <property type="match status" value="1"/>
</dbReference>
<dbReference type="PIRSF" id="PIRSF000530">
    <property type="entry name" value="Galactokinase"/>
    <property type="match status" value="1"/>
</dbReference>
<reference evidence="17" key="1">
    <citation type="submission" date="2018-02" db="EMBL/GenBank/DDBJ databases">
        <title>Genome sequencing of Solimonas sp. HR-BB.</title>
        <authorList>
            <person name="Lee Y."/>
            <person name="Jeon C.O."/>
        </authorList>
    </citation>
    <scope>NUCLEOTIDE SEQUENCE [LARGE SCALE GENOMIC DNA]</scope>
    <source>
        <strain evidence="17">HR-U</strain>
    </source>
</reference>
<dbReference type="GO" id="GO:0000287">
    <property type="term" value="F:magnesium ion binding"/>
    <property type="evidence" value="ECO:0007669"/>
    <property type="project" value="UniProtKB-UniRule"/>
</dbReference>
<dbReference type="InterPro" id="IPR019741">
    <property type="entry name" value="Galactokinase_CS"/>
</dbReference>
<evidence type="ECO:0000256" key="10">
    <source>
        <dbReference type="ARBA" id="ARBA00023277"/>
    </source>
</evidence>
<dbReference type="RefSeq" id="WP_104714910.1">
    <property type="nucleotide sequence ID" value="NZ_PTRA01000003.1"/>
</dbReference>
<comment type="similarity">
    <text evidence="1 11">Belongs to the GHMP kinase family. GalK subfamily.</text>
</comment>
<keyword evidence="3 11" id="KW-0808">Transferase</keyword>
<evidence type="ECO:0000259" key="15">
    <source>
        <dbReference type="Pfam" id="PF10509"/>
    </source>
</evidence>
<dbReference type="Pfam" id="PF00288">
    <property type="entry name" value="GHMP_kinases_N"/>
    <property type="match status" value="1"/>
</dbReference>
<dbReference type="PRINTS" id="PR00959">
    <property type="entry name" value="MEVGALKINASE"/>
</dbReference>
<dbReference type="GO" id="GO:0006012">
    <property type="term" value="P:galactose metabolic process"/>
    <property type="evidence" value="ECO:0007669"/>
    <property type="project" value="UniProtKB-UniRule"/>
</dbReference>
<feature type="domain" description="GHMP kinase C-terminal" evidence="14">
    <location>
        <begin position="284"/>
        <end position="364"/>
    </location>
</feature>
<evidence type="ECO:0000256" key="5">
    <source>
        <dbReference type="ARBA" id="ARBA00022741"/>
    </source>
</evidence>
<evidence type="ECO:0000256" key="9">
    <source>
        <dbReference type="ARBA" id="ARBA00023144"/>
    </source>
</evidence>
<dbReference type="PRINTS" id="PR00473">
    <property type="entry name" value="GALCTOKINASE"/>
</dbReference>
<evidence type="ECO:0000256" key="4">
    <source>
        <dbReference type="ARBA" id="ARBA00022723"/>
    </source>
</evidence>
<dbReference type="Pfam" id="PF10509">
    <property type="entry name" value="GalKase_gal_bdg"/>
    <property type="match status" value="1"/>
</dbReference>
<comment type="caution">
    <text evidence="11">Lacks conserved residue(s) required for the propagation of feature annotation.</text>
</comment>
<feature type="site" description="Transition state stabilizer" evidence="11">
    <location>
        <position position="29"/>
    </location>
</feature>
<dbReference type="EMBL" id="PTRA01000003">
    <property type="protein sequence ID" value="PQA56377.1"/>
    <property type="molecule type" value="Genomic_DNA"/>
</dbReference>
<dbReference type="AlphaFoldDB" id="A0A2S7IJL2"/>
<evidence type="ECO:0000259" key="14">
    <source>
        <dbReference type="Pfam" id="PF08544"/>
    </source>
</evidence>
<dbReference type="HAMAP" id="MF_00246">
    <property type="entry name" value="Galactokinase"/>
    <property type="match status" value="1"/>
</dbReference>
<dbReference type="SUPFAM" id="SSF55060">
    <property type="entry name" value="GHMP Kinase, C-terminal domain"/>
    <property type="match status" value="1"/>
</dbReference>
<evidence type="ECO:0000256" key="7">
    <source>
        <dbReference type="ARBA" id="ARBA00022840"/>
    </source>
</evidence>
<keyword evidence="7 11" id="KW-0067">ATP-binding</keyword>
<gene>
    <name evidence="11 16" type="primary">galK</name>
    <name evidence="16" type="ORF">C5O19_17350</name>
</gene>
<dbReference type="SUPFAM" id="SSF54211">
    <property type="entry name" value="Ribosomal protein S5 domain 2-like"/>
    <property type="match status" value="1"/>
</dbReference>
<evidence type="ECO:0000313" key="16">
    <source>
        <dbReference type="EMBL" id="PQA56377.1"/>
    </source>
</evidence>
<dbReference type="InterPro" id="IPR013750">
    <property type="entry name" value="GHMP_kinase_C_dom"/>
</dbReference>
<dbReference type="InterPro" id="IPR020568">
    <property type="entry name" value="Ribosomal_Su5_D2-typ_SF"/>
</dbReference>
<feature type="binding site" evidence="11">
    <location>
        <position position="222"/>
    </location>
    <ligand>
        <name>substrate</name>
    </ligand>
</feature>
<feature type="active site" description="Proton acceptor" evidence="11">
    <location>
        <position position="172"/>
    </location>
</feature>
<evidence type="ECO:0000256" key="2">
    <source>
        <dbReference type="ARBA" id="ARBA00022490"/>
    </source>
</evidence>
<feature type="domain" description="GHMP kinase N-terminal" evidence="13">
    <location>
        <begin position="93"/>
        <end position="179"/>
    </location>
</feature>
<comment type="function">
    <text evidence="11">Catalyzes the transfer of the gamma-phosphate of ATP to D-galactose to form alpha-D-galactose-1-phosphate (Gal-1-P).</text>
</comment>
<dbReference type="PANTHER" id="PTHR10457">
    <property type="entry name" value="MEVALONATE KINASE/GALACTOKINASE"/>
    <property type="match status" value="1"/>
</dbReference>
<comment type="subcellular location">
    <subcellularLocation>
        <location evidence="11">Cytoplasm</location>
    </subcellularLocation>
</comment>
<dbReference type="InterPro" id="IPR014721">
    <property type="entry name" value="Ribsml_uS5_D2-typ_fold_subgr"/>
</dbReference>
<keyword evidence="9 11" id="KW-0299">Galactose metabolism</keyword>
<feature type="binding site" evidence="11">
    <location>
        <position position="128"/>
    </location>
    <ligand>
        <name>Mg(2+)</name>
        <dbReference type="ChEBI" id="CHEBI:18420"/>
    </ligand>
</feature>
<dbReference type="InterPro" id="IPR022963">
    <property type="entry name" value="Galactokinase_bac"/>
</dbReference>
<keyword evidence="17" id="KW-1185">Reference proteome</keyword>
<dbReference type="GO" id="GO:0005829">
    <property type="term" value="C:cytosol"/>
    <property type="evidence" value="ECO:0007669"/>
    <property type="project" value="TreeGrafter"/>
</dbReference>
<dbReference type="InterPro" id="IPR019539">
    <property type="entry name" value="GalKase_N"/>
</dbReference>
<comment type="pathway">
    <text evidence="11">Carbohydrate metabolism; galactose metabolism.</text>
</comment>
<comment type="caution">
    <text evidence="16">The sequence shown here is derived from an EMBL/GenBank/DDBJ whole genome shotgun (WGS) entry which is preliminary data.</text>
</comment>
<evidence type="ECO:0000256" key="3">
    <source>
        <dbReference type="ARBA" id="ARBA00022679"/>
    </source>
</evidence>
<sequence length="392" mass="43910">MDPLVTAIIETFRASFGTEPALLVRSPGRINLIGEHTDYNMGFVLPAAIDREMFFAISPRTDNVCRTIAYNLNRQETFATDQLEKTEEKWTYYLKGVIDQIQKLGYEFHGFDLVFGGNIPVGAGVSSSAALEAGLAFAINELYQLGIPKMALVQLCQRAENQFVGLNCGIMDMFASLMGDTDAVIRLDCRSLEYEYFPFTQDQHVLVLCDTGVKHSLGTSEYNTRRAECERGVAILQAHKPSIQSLRDVSIEFLQEHQAEFDPVTYKRCKYIVEEINRVVEACKDLQKDDLEAFGTKMYQTHEGLQHEYEVSCEELDFLVDQARLNPAVLGARMMGGGFGGCTINLIEKGAADAFIETMTKAYKESLNLDLVTHKVVIKKGTSRLESSNERV</sequence>
<keyword evidence="5 11" id="KW-0547">Nucleotide-binding</keyword>
<evidence type="ECO:0000256" key="8">
    <source>
        <dbReference type="ARBA" id="ARBA00022842"/>
    </source>
</evidence>
<dbReference type="UniPathway" id="UPA00214"/>
<feature type="binding site" evidence="11">
    <location>
        <begin position="122"/>
        <end position="128"/>
    </location>
    <ligand>
        <name>ATP</name>
        <dbReference type="ChEBI" id="CHEBI:30616"/>
    </ligand>
</feature>
<evidence type="ECO:0000256" key="12">
    <source>
        <dbReference type="NCBIfam" id="TIGR00131"/>
    </source>
</evidence>
<dbReference type="InterPro" id="IPR000705">
    <property type="entry name" value="Galactokinase"/>
</dbReference>
<evidence type="ECO:0000256" key="11">
    <source>
        <dbReference type="HAMAP-Rule" id="MF_00246"/>
    </source>
</evidence>
<dbReference type="Proteomes" id="UP000239590">
    <property type="component" value="Unassembled WGS sequence"/>
</dbReference>
<name>A0A2S7IJL2_9BACT</name>
<feature type="binding site" evidence="11">
    <location>
        <position position="160"/>
    </location>
    <ligand>
        <name>Mg(2+)</name>
        <dbReference type="ChEBI" id="CHEBI:18420"/>
    </ligand>
</feature>
<dbReference type="Gene3D" id="3.30.230.10">
    <property type="match status" value="1"/>
</dbReference>
<accession>A0A2S7IJL2</accession>
<dbReference type="GO" id="GO:0004335">
    <property type="term" value="F:galactokinase activity"/>
    <property type="evidence" value="ECO:0007669"/>
    <property type="project" value="UniProtKB-UniRule"/>
</dbReference>
<dbReference type="FunFam" id="3.30.70.890:FF:000001">
    <property type="entry name" value="Galactokinase"/>
    <property type="match status" value="1"/>
</dbReference>
<dbReference type="PROSITE" id="PS00106">
    <property type="entry name" value="GALACTOKINASE"/>
    <property type="match status" value="1"/>
</dbReference>
<dbReference type="InterPro" id="IPR006204">
    <property type="entry name" value="GHMP_kinase_N_dom"/>
</dbReference>